<proteinExistence type="predicted"/>
<dbReference type="AlphaFoldDB" id="A0A645EZD9"/>
<organism evidence="1">
    <name type="scientific">bioreactor metagenome</name>
    <dbReference type="NCBI Taxonomy" id="1076179"/>
    <lineage>
        <taxon>unclassified sequences</taxon>
        <taxon>metagenomes</taxon>
        <taxon>ecological metagenomes</taxon>
    </lineage>
</organism>
<sequence>MLDSDSVVLGIIFQPLHRKNDSREIENLLAYFFPALFIGAEHVSFGRSDYLSHLVDEEIDGILVYSRKIFPDSGYKYSRVHGAYPGRKHSQNRTVLHILYLGWLGHVGPDDEAGGAALYDFPRLCLDFRQKLLFRQAFPNVRKGNIYCRRSIGVILVAVKMKIVGLF</sequence>
<dbReference type="EMBL" id="VSSQ01052547">
    <property type="protein sequence ID" value="MPN06622.1"/>
    <property type="molecule type" value="Genomic_DNA"/>
</dbReference>
<reference evidence="1" key="1">
    <citation type="submission" date="2019-08" db="EMBL/GenBank/DDBJ databases">
        <authorList>
            <person name="Kucharzyk K."/>
            <person name="Murdoch R.W."/>
            <person name="Higgins S."/>
            <person name="Loffler F."/>
        </authorList>
    </citation>
    <scope>NUCLEOTIDE SEQUENCE</scope>
</reference>
<gene>
    <name evidence="1" type="ORF">SDC9_153878</name>
</gene>
<accession>A0A645EZD9</accession>
<name>A0A645EZD9_9ZZZZ</name>
<comment type="caution">
    <text evidence="1">The sequence shown here is derived from an EMBL/GenBank/DDBJ whole genome shotgun (WGS) entry which is preliminary data.</text>
</comment>
<evidence type="ECO:0000313" key="1">
    <source>
        <dbReference type="EMBL" id="MPN06622.1"/>
    </source>
</evidence>
<protein>
    <submittedName>
        <fullName evidence="1">Uncharacterized protein</fullName>
    </submittedName>
</protein>